<accession>A0A9D2DCE9</accession>
<dbReference type="AlphaFoldDB" id="A0A9D2DCE9"/>
<dbReference type="Pfam" id="PF06902">
    <property type="entry name" value="Fer4_19"/>
    <property type="match status" value="1"/>
</dbReference>
<gene>
    <name evidence="2" type="ORF">H9816_00160</name>
</gene>
<evidence type="ECO:0000313" key="2">
    <source>
        <dbReference type="EMBL" id="HIZ14322.1"/>
    </source>
</evidence>
<reference evidence="2" key="1">
    <citation type="journal article" date="2021" name="PeerJ">
        <title>Extensive microbial diversity within the chicken gut microbiome revealed by metagenomics and culture.</title>
        <authorList>
            <person name="Gilroy R."/>
            <person name="Ravi A."/>
            <person name="Getino M."/>
            <person name="Pursley I."/>
            <person name="Horton D.L."/>
            <person name="Alikhan N.F."/>
            <person name="Baker D."/>
            <person name="Gharbi K."/>
            <person name="Hall N."/>
            <person name="Watson M."/>
            <person name="Adriaenssens E.M."/>
            <person name="Foster-Nyarko E."/>
            <person name="Jarju S."/>
            <person name="Secka A."/>
            <person name="Antonio M."/>
            <person name="Oren A."/>
            <person name="Chaudhuri R.R."/>
            <person name="La Ragione R."/>
            <person name="Hildebrand F."/>
            <person name="Pallen M.J."/>
        </authorList>
    </citation>
    <scope>NUCLEOTIDE SEQUENCE</scope>
    <source>
        <strain evidence="2">ChiHjej11B10-19426</strain>
    </source>
</reference>
<name>A0A9D2DCE9_9BACT</name>
<evidence type="ECO:0000259" key="1">
    <source>
        <dbReference type="Pfam" id="PF06902"/>
    </source>
</evidence>
<sequence>MDTVKEYGNGEIIVRWTPSLCTHSGRCVRNLPAVFDVRRRPWIDLHAARTADIIHVVELCPSGALTWHKAE</sequence>
<reference evidence="2" key="2">
    <citation type="submission" date="2021-04" db="EMBL/GenBank/DDBJ databases">
        <authorList>
            <person name="Gilroy R."/>
        </authorList>
    </citation>
    <scope>NUCLEOTIDE SEQUENCE</scope>
    <source>
        <strain evidence="2">ChiHjej11B10-19426</strain>
    </source>
</reference>
<dbReference type="SUPFAM" id="SSF54862">
    <property type="entry name" value="4Fe-4S ferredoxins"/>
    <property type="match status" value="1"/>
</dbReference>
<comment type="caution">
    <text evidence="2">The sequence shown here is derived from an EMBL/GenBank/DDBJ whole genome shotgun (WGS) entry which is preliminary data.</text>
</comment>
<dbReference type="EMBL" id="DXCC01000001">
    <property type="protein sequence ID" value="HIZ14322.1"/>
    <property type="molecule type" value="Genomic_DNA"/>
</dbReference>
<protein>
    <submittedName>
        <fullName evidence="2">(4Fe-4S)-binding protein</fullName>
    </submittedName>
</protein>
<organism evidence="2 3">
    <name type="scientific">Candidatus Tidjanibacter faecipullorum</name>
    <dbReference type="NCBI Taxonomy" id="2838766"/>
    <lineage>
        <taxon>Bacteria</taxon>
        <taxon>Pseudomonadati</taxon>
        <taxon>Bacteroidota</taxon>
        <taxon>Bacteroidia</taxon>
        <taxon>Bacteroidales</taxon>
        <taxon>Rikenellaceae</taxon>
        <taxon>Tidjanibacter</taxon>
    </lineage>
</organism>
<evidence type="ECO:0000313" key="3">
    <source>
        <dbReference type="Proteomes" id="UP000824014"/>
    </source>
</evidence>
<dbReference type="Proteomes" id="UP000824014">
    <property type="component" value="Unassembled WGS sequence"/>
</dbReference>
<dbReference type="InterPro" id="IPR010693">
    <property type="entry name" value="Divergent_4Fe-4S_mono-cluster"/>
</dbReference>
<proteinExistence type="predicted"/>
<feature type="domain" description="Divergent 4Fe-4S mono-cluster" evidence="1">
    <location>
        <begin position="7"/>
        <end position="67"/>
    </location>
</feature>